<name>A0A068S0R4_9FUNG</name>
<sequence>MFLQAFHLVASSTRRYVLDLYSSSTKKPRKSVRFSGVDTVQLTHSPSEYDRHARATLRINTKLGLPGPQFFMQPIPTRLVELCS</sequence>
<dbReference type="Proteomes" id="UP000027586">
    <property type="component" value="Unassembled WGS sequence"/>
</dbReference>
<dbReference type="OrthoDB" id="2235961at2759"/>
<dbReference type="EMBL" id="CBTN010000029">
    <property type="protein sequence ID" value="CDH55447.1"/>
    <property type="molecule type" value="Genomic_DNA"/>
</dbReference>
<protein>
    <submittedName>
        <fullName evidence="1">Uncharacterized protein</fullName>
    </submittedName>
</protein>
<dbReference type="VEuPathDB" id="FungiDB:LCOR_06589.1"/>
<organism evidence="1 2">
    <name type="scientific">Lichtheimia corymbifera JMRC:FSU:9682</name>
    <dbReference type="NCBI Taxonomy" id="1263082"/>
    <lineage>
        <taxon>Eukaryota</taxon>
        <taxon>Fungi</taxon>
        <taxon>Fungi incertae sedis</taxon>
        <taxon>Mucoromycota</taxon>
        <taxon>Mucoromycotina</taxon>
        <taxon>Mucoromycetes</taxon>
        <taxon>Mucorales</taxon>
        <taxon>Lichtheimiaceae</taxon>
        <taxon>Lichtheimia</taxon>
    </lineage>
</organism>
<proteinExistence type="predicted"/>
<evidence type="ECO:0000313" key="1">
    <source>
        <dbReference type="EMBL" id="CDH55447.1"/>
    </source>
</evidence>
<gene>
    <name evidence="1" type="ORF">LCOR_06589.1</name>
</gene>
<accession>A0A068S0R4</accession>
<dbReference type="AlphaFoldDB" id="A0A068S0R4"/>
<keyword evidence="2" id="KW-1185">Reference proteome</keyword>
<reference evidence="1" key="1">
    <citation type="submission" date="2013-08" db="EMBL/GenBank/DDBJ databases">
        <title>Gene expansion shapes genome architecture in the human pathogen Lichtheimia corymbifera: an evolutionary genomics analysis in the ancient terrestrial Mucorales (Mucoromycotina).</title>
        <authorList>
            <person name="Schwartze V.U."/>
            <person name="Winter S."/>
            <person name="Shelest E."/>
            <person name="Marcet-Houben M."/>
            <person name="Horn F."/>
            <person name="Wehner S."/>
            <person name="Hoffmann K."/>
            <person name="Riege K."/>
            <person name="Sammeth M."/>
            <person name="Nowrousian M."/>
            <person name="Valiante V."/>
            <person name="Linde J."/>
            <person name="Jacobsen I.D."/>
            <person name="Marz M."/>
            <person name="Brakhage A.A."/>
            <person name="Gabaldon T."/>
            <person name="Bocker S."/>
            <person name="Voigt K."/>
        </authorList>
    </citation>
    <scope>NUCLEOTIDE SEQUENCE [LARGE SCALE GENOMIC DNA]</scope>
    <source>
        <strain evidence="1">FSU 9682</strain>
    </source>
</reference>
<evidence type="ECO:0000313" key="2">
    <source>
        <dbReference type="Proteomes" id="UP000027586"/>
    </source>
</evidence>
<comment type="caution">
    <text evidence="1">The sequence shown here is derived from an EMBL/GenBank/DDBJ whole genome shotgun (WGS) entry which is preliminary data.</text>
</comment>